<dbReference type="GO" id="GO:0005655">
    <property type="term" value="C:nucleolar ribonuclease P complex"/>
    <property type="evidence" value="ECO:0007669"/>
    <property type="project" value="InterPro"/>
</dbReference>
<dbReference type="GO" id="GO:0000294">
    <property type="term" value="P:nuclear-transcribed mRNA catabolic process, RNase MRP-dependent"/>
    <property type="evidence" value="ECO:0007669"/>
    <property type="project" value="TreeGrafter"/>
</dbReference>
<dbReference type="InterPro" id="IPR049128">
    <property type="entry name" value="Pop8-like_dom"/>
</dbReference>
<evidence type="ECO:0000259" key="2">
    <source>
        <dbReference type="Pfam" id="PF20976"/>
    </source>
</evidence>
<dbReference type="Proteomes" id="UP000265703">
    <property type="component" value="Unassembled WGS sequence"/>
</dbReference>
<gene>
    <name evidence="3" type="ORF">C1645_836013</name>
</gene>
<keyword evidence="4" id="KW-1185">Reference proteome</keyword>
<evidence type="ECO:0000256" key="1">
    <source>
        <dbReference type="ARBA" id="ARBA00022694"/>
    </source>
</evidence>
<dbReference type="PANTHER" id="PTHR28173:SF1">
    <property type="entry name" value="RIBONUCLEASES P_MRP PROTEIN SUBUNIT POP8"/>
    <property type="match status" value="1"/>
</dbReference>
<protein>
    <recommendedName>
        <fullName evidence="2">Ribonucleases P/MRP subunit Pop8-like domain-containing protein</fullName>
    </recommendedName>
</protein>
<dbReference type="AlphaFoldDB" id="A0A397SHR0"/>
<sequence>MEVERREENSTILSPKKLTKYTITTPEWHYLKIKLNFDPPTTPLPPVSSLSLRTLFTRALTESFGIVASGIHIDILDWNGEVHDSNYVGIIRVQKEDLTTLWSTLTLFSATLDILNDTSASSVGTNIEDGNDNSNLKEVNFQVLDNSPYLMGLINDSREWTKQLLII</sequence>
<dbReference type="InterPro" id="IPR020347">
    <property type="entry name" value="Pop8"/>
</dbReference>
<proteinExistence type="predicted"/>
<dbReference type="GO" id="GO:0008033">
    <property type="term" value="P:tRNA processing"/>
    <property type="evidence" value="ECO:0007669"/>
    <property type="project" value="UniProtKB-KW"/>
</dbReference>
<organism evidence="3 4">
    <name type="scientific">Glomus cerebriforme</name>
    <dbReference type="NCBI Taxonomy" id="658196"/>
    <lineage>
        <taxon>Eukaryota</taxon>
        <taxon>Fungi</taxon>
        <taxon>Fungi incertae sedis</taxon>
        <taxon>Mucoromycota</taxon>
        <taxon>Glomeromycotina</taxon>
        <taxon>Glomeromycetes</taxon>
        <taxon>Glomerales</taxon>
        <taxon>Glomeraceae</taxon>
        <taxon>Glomus</taxon>
    </lineage>
</organism>
<keyword evidence="1" id="KW-0819">tRNA processing</keyword>
<evidence type="ECO:0000313" key="4">
    <source>
        <dbReference type="Proteomes" id="UP000265703"/>
    </source>
</evidence>
<dbReference type="GO" id="GO:0000172">
    <property type="term" value="C:ribonuclease MRP complex"/>
    <property type="evidence" value="ECO:0007669"/>
    <property type="project" value="InterPro"/>
</dbReference>
<dbReference type="SUPFAM" id="SSF160350">
    <property type="entry name" value="Rnp2-like"/>
    <property type="match status" value="1"/>
</dbReference>
<dbReference type="PANTHER" id="PTHR28173">
    <property type="entry name" value="RIBONUCLEASES P/MRP PROTEIN SUBUNIT POP8"/>
    <property type="match status" value="1"/>
</dbReference>
<reference evidence="3 4" key="1">
    <citation type="submission" date="2018-06" db="EMBL/GenBank/DDBJ databases">
        <title>Comparative genomics reveals the genomic features of Rhizophagus irregularis, R. cerebriforme, R. diaphanum and Gigaspora rosea, and their symbiotic lifestyle signature.</title>
        <authorList>
            <person name="Morin E."/>
            <person name="San Clemente H."/>
            <person name="Chen E.C.H."/>
            <person name="De La Providencia I."/>
            <person name="Hainaut M."/>
            <person name="Kuo A."/>
            <person name="Kohler A."/>
            <person name="Murat C."/>
            <person name="Tang N."/>
            <person name="Roy S."/>
            <person name="Loubradou J."/>
            <person name="Henrissat B."/>
            <person name="Grigoriev I.V."/>
            <person name="Corradi N."/>
            <person name="Roux C."/>
            <person name="Martin F.M."/>
        </authorList>
    </citation>
    <scope>NUCLEOTIDE SEQUENCE [LARGE SCALE GENOMIC DNA]</scope>
    <source>
        <strain evidence="3 4">DAOM 227022</strain>
    </source>
</reference>
<dbReference type="EMBL" id="QKYT01000713">
    <property type="protein sequence ID" value="RIA82024.1"/>
    <property type="molecule type" value="Genomic_DNA"/>
</dbReference>
<dbReference type="GO" id="GO:0000171">
    <property type="term" value="F:ribonuclease MRP activity"/>
    <property type="evidence" value="ECO:0007669"/>
    <property type="project" value="TreeGrafter"/>
</dbReference>
<dbReference type="InterPro" id="IPR038085">
    <property type="entry name" value="Rnp2-like_sf"/>
</dbReference>
<feature type="domain" description="Ribonucleases P/MRP subunit Pop8-like" evidence="2">
    <location>
        <begin position="27"/>
        <end position="107"/>
    </location>
</feature>
<name>A0A397SHR0_9GLOM</name>
<accession>A0A397SHR0</accession>
<dbReference type="GO" id="GO:0034965">
    <property type="term" value="P:intronic box C/D snoRNA processing"/>
    <property type="evidence" value="ECO:0007669"/>
    <property type="project" value="TreeGrafter"/>
</dbReference>
<dbReference type="STRING" id="658196.A0A397SHR0"/>
<evidence type="ECO:0000313" key="3">
    <source>
        <dbReference type="EMBL" id="RIA82024.1"/>
    </source>
</evidence>
<comment type="caution">
    <text evidence="3">The sequence shown here is derived from an EMBL/GenBank/DDBJ whole genome shotgun (WGS) entry which is preliminary data.</text>
</comment>
<dbReference type="Pfam" id="PF20976">
    <property type="entry name" value="Pop8"/>
    <property type="match status" value="1"/>
</dbReference>
<dbReference type="OrthoDB" id="5530243at2759"/>
<dbReference type="GO" id="GO:0004526">
    <property type="term" value="F:ribonuclease P activity"/>
    <property type="evidence" value="ECO:0007669"/>
    <property type="project" value="TreeGrafter"/>
</dbReference>